<accession>G9NNZ1</accession>
<dbReference type="Proteomes" id="UP000005426">
    <property type="component" value="Unassembled WGS sequence"/>
</dbReference>
<comment type="caution">
    <text evidence="1">The sequence shown here is derived from an EMBL/GenBank/DDBJ whole genome shotgun (WGS) entry which is preliminary data.</text>
</comment>
<dbReference type="HOGENOM" id="CLU_2886092_0_0_1"/>
<sequence>MQLPASKIKSVLFFISLRATQSIISPSAAAQHHGDSSRANCFFIYLTVDKVLMSPNTNASIAL</sequence>
<evidence type="ECO:0000313" key="2">
    <source>
        <dbReference type="Proteomes" id="UP000005426"/>
    </source>
</evidence>
<organism evidence="1 2">
    <name type="scientific">Hypocrea atroviridis (strain ATCC 20476 / IMI 206040)</name>
    <name type="common">Trichoderma atroviride</name>
    <dbReference type="NCBI Taxonomy" id="452589"/>
    <lineage>
        <taxon>Eukaryota</taxon>
        <taxon>Fungi</taxon>
        <taxon>Dikarya</taxon>
        <taxon>Ascomycota</taxon>
        <taxon>Pezizomycotina</taxon>
        <taxon>Sordariomycetes</taxon>
        <taxon>Hypocreomycetidae</taxon>
        <taxon>Hypocreales</taxon>
        <taxon>Hypocreaceae</taxon>
        <taxon>Trichoderma</taxon>
    </lineage>
</organism>
<reference evidence="1 2" key="1">
    <citation type="journal article" date="2011" name="Genome Biol.">
        <title>Comparative genome sequence analysis underscores mycoparasitism as the ancestral life style of Trichoderma.</title>
        <authorList>
            <person name="Kubicek C.P."/>
            <person name="Herrera-Estrella A."/>
            <person name="Seidl-Seiboth V."/>
            <person name="Martinez D.A."/>
            <person name="Druzhinina I.S."/>
            <person name="Thon M."/>
            <person name="Zeilinger S."/>
            <person name="Casas-Flores S."/>
            <person name="Horwitz B.A."/>
            <person name="Mukherjee P.K."/>
            <person name="Mukherjee M."/>
            <person name="Kredics L."/>
            <person name="Alcaraz L.D."/>
            <person name="Aerts A."/>
            <person name="Antal Z."/>
            <person name="Atanasova L."/>
            <person name="Cervantes-Badillo M.G."/>
            <person name="Challacombe J."/>
            <person name="Chertkov O."/>
            <person name="McCluskey K."/>
            <person name="Coulpier F."/>
            <person name="Deshpande N."/>
            <person name="von Doehren H."/>
            <person name="Ebbole D.J."/>
            <person name="Esquivel-Naranjo E.U."/>
            <person name="Fekete E."/>
            <person name="Flipphi M."/>
            <person name="Glaser F."/>
            <person name="Gomez-Rodriguez E.Y."/>
            <person name="Gruber S."/>
            <person name="Han C."/>
            <person name="Henrissat B."/>
            <person name="Hermosa R."/>
            <person name="Hernandez-Onate M."/>
            <person name="Karaffa L."/>
            <person name="Kosti I."/>
            <person name="Le Crom S."/>
            <person name="Lindquist E."/>
            <person name="Lucas S."/>
            <person name="Luebeck M."/>
            <person name="Luebeck P.S."/>
            <person name="Margeot A."/>
            <person name="Metz B."/>
            <person name="Misra M."/>
            <person name="Nevalainen H."/>
            <person name="Omann M."/>
            <person name="Packer N."/>
            <person name="Perrone G."/>
            <person name="Uresti-Rivera E.E."/>
            <person name="Salamov A."/>
            <person name="Schmoll M."/>
            <person name="Seiboth B."/>
            <person name="Shapiro H."/>
            <person name="Sukno S."/>
            <person name="Tamayo-Ramos J.A."/>
            <person name="Tisch D."/>
            <person name="Wiest A."/>
            <person name="Wilkinson H.H."/>
            <person name="Zhang M."/>
            <person name="Coutinho P.M."/>
            <person name="Kenerley C.M."/>
            <person name="Monte E."/>
            <person name="Baker S.E."/>
            <person name="Grigoriev I.V."/>
        </authorList>
    </citation>
    <scope>NUCLEOTIDE SEQUENCE [LARGE SCALE GENOMIC DNA]</scope>
    <source>
        <strain evidence="2">ATCC 20476 / IMI 206040</strain>
    </source>
</reference>
<gene>
    <name evidence="1" type="ORF">TRIATDRAFT_256069</name>
</gene>
<keyword evidence="2" id="KW-1185">Reference proteome</keyword>
<name>G9NNZ1_HYPAI</name>
<proteinExistence type="predicted"/>
<evidence type="ECO:0000313" key="1">
    <source>
        <dbReference type="EMBL" id="EHK47779.1"/>
    </source>
</evidence>
<dbReference type="EMBL" id="ABDG02000020">
    <property type="protein sequence ID" value="EHK47779.1"/>
    <property type="molecule type" value="Genomic_DNA"/>
</dbReference>
<protein>
    <submittedName>
        <fullName evidence="1">Uncharacterized protein</fullName>
    </submittedName>
</protein>
<dbReference type="AlphaFoldDB" id="G9NNZ1"/>